<keyword evidence="4" id="KW-0285">Flavoprotein</keyword>
<evidence type="ECO:0000256" key="5">
    <source>
        <dbReference type="ARBA" id="ARBA00022827"/>
    </source>
</evidence>
<organism evidence="8 9">
    <name type="scientific">Billgrantia desiderata</name>
    <dbReference type="NCBI Taxonomy" id="52021"/>
    <lineage>
        <taxon>Bacteria</taxon>
        <taxon>Pseudomonadati</taxon>
        <taxon>Pseudomonadota</taxon>
        <taxon>Gammaproteobacteria</taxon>
        <taxon>Oceanospirillales</taxon>
        <taxon>Halomonadaceae</taxon>
        <taxon>Billgrantia</taxon>
    </lineage>
</organism>
<dbReference type="Pfam" id="PF13434">
    <property type="entry name" value="Lys_Orn_oxgnase"/>
    <property type="match status" value="1"/>
</dbReference>
<dbReference type="InterPro" id="IPR036188">
    <property type="entry name" value="FAD/NAD-bd_sf"/>
</dbReference>
<keyword evidence="6" id="KW-0521">NADP</keyword>
<evidence type="ECO:0000256" key="3">
    <source>
        <dbReference type="ARBA" id="ARBA00007588"/>
    </source>
</evidence>
<comment type="cofactor">
    <cofactor evidence="1">
        <name>FAD</name>
        <dbReference type="ChEBI" id="CHEBI:57692"/>
    </cofactor>
</comment>
<evidence type="ECO:0000256" key="4">
    <source>
        <dbReference type="ARBA" id="ARBA00022630"/>
    </source>
</evidence>
<keyword evidence="9" id="KW-1185">Reference proteome</keyword>
<name>A0ABS9B5K3_9GAMM</name>
<dbReference type="PRINTS" id="PR00411">
    <property type="entry name" value="PNDRDTASEI"/>
</dbReference>
<dbReference type="PANTHER" id="PTHR42802">
    <property type="entry name" value="MONOOXYGENASE"/>
    <property type="match status" value="1"/>
</dbReference>
<keyword evidence="5" id="KW-0274">FAD</keyword>
<proteinExistence type="inferred from homology"/>
<sequence length="430" mass="49019">MQNVYEFIAIGAGPANLSLGAQAVERGYQPGKDFIILEKDAEISWHPGMLLPGSRLDTHFAKDLVTLVNPMSRFTFLNFLVKHKRLEDFLNCGHSTPYRRDFDEYLRWVANAIGNGIQTDTCVSEIERDESGLYLVRYLTSDGSYKEVLARDIVLGVGGRPKYPLGLSGDDARIIHSADFLTKIAKLEDFTEDNSILVVGAGQSAAELVKYLINTTKNNIDVAISDFGFGIKEGTAFMNESYNGEFIDRFFDMPSETRKWFVNQRKNMNYGVVDETIINGLYNDYYYDKHFERRSVSFLQFCRAAKIETRKNQPINVHFFNHELGRNFENQYDYVVLATGYEFSEPSRLLRNVYTNLTFEGDSLRIERDYSIHDEHGFSSGRVYMNGNVSKSHGPAQDVLSVIAHRSRDILHSIMSDVKVEPRETVKTFG</sequence>
<dbReference type="SUPFAM" id="SSF51905">
    <property type="entry name" value="FAD/NAD(P)-binding domain"/>
    <property type="match status" value="2"/>
</dbReference>
<dbReference type="Proteomes" id="UP001320154">
    <property type="component" value="Unassembled WGS sequence"/>
</dbReference>
<evidence type="ECO:0000256" key="2">
    <source>
        <dbReference type="ARBA" id="ARBA00004924"/>
    </source>
</evidence>
<dbReference type="PRINTS" id="PR00368">
    <property type="entry name" value="FADPNR"/>
</dbReference>
<dbReference type="Gene3D" id="3.50.50.60">
    <property type="entry name" value="FAD/NAD(P)-binding domain"/>
    <property type="match status" value="1"/>
</dbReference>
<evidence type="ECO:0000256" key="6">
    <source>
        <dbReference type="ARBA" id="ARBA00022857"/>
    </source>
</evidence>
<keyword evidence="7" id="KW-0560">Oxidoreductase</keyword>
<evidence type="ECO:0000256" key="1">
    <source>
        <dbReference type="ARBA" id="ARBA00001974"/>
    </source>
</evidence>
<evidence type="ECO:0000256" key="7">
    <source>
        <dbReference type="ARBA" id="ARBA00023002"/>
    </source>
</evidence>
<comment type="pathway">
    <text evidence="2">Siderophore biosynthesis.</text>
</comment>
<reference evidence="8 9" key="1">
    <citation type="journal article" date="2021" name="Front. Microbiol.">
        <title>Aerobic Denitrification and Heterotrophic Sulfur Oxidation in the Genus Halomonas Revealed by Six Novel Species Characterizations and Genome-Based Analysis.</title>
        <authorList>
            <person name="Wang L."/>
            <person name="Shao Z."/>
        </authorList>
    </citation>
    <scope>NUCLEOTIDE SEQUENCE [LARGE SCALE GENOMIC DNA]</scope>
    <source>
        <strain evidence="8 9">MCCC 1A05748</strain>
    </source>
</reference>
<evidence type="ECO:0000313" key="9">
    <source>
        <dbReference type="Proteomes" id="UP001320154"/>
    </source>
</evidence>
<dbReference type="PANTHER" id="PTHR42802:SF1">
    <property type="entry name" value="L-ORNITHINE N(5)-MONOOXYGENASE"/>
    <property type="match status" value="1"/>
</dbReference>
<dbReference type="EMBL" id="JABFTQ010000006">
    <property type="protein sequence ID" value="MCE8047184.1"/>
    <property type="molecule type" value="Genomic_DNA"/>
</dbReference>
<dbReference type="RefSeq" id="WP_191224178.1">
    <property type="nucleotide sequence ID" value="NZ_JAAQTN010000025.1"/>
</dbReference>
<comment type="similarity">
    <text evidence="3">Belongs to the lysine N(6)-hydroxylase/L-ornithine N(5)-oxygenase family.</text>
</comment>
<comment type="caution">
    <text evidence="8">The sequence shown here is derived from an EMBL/GenBank/DDBJ whole genome shotgun (WGS) entry which is preliminary data.</text>
</comment>
<accession>A0ABS9B5K3</accession>
<evidence type="ECO:0000313" key="8">
    <source>
        <dbReference type="EMBL" id="MCE8047184.1"/>
    </source>
</evidence>
<keyword evidence="8" id="KW-0503">Monooxygenase</keyword>
<gene>
    <name evidence="8" type="ORF">HOP60_10635</name>
</gene>
<dbReference type="InterPro" id="IPR025700">
    <property type="entry name" value="Lys/Orn_oxygenase"/>
</dbReference>
<dbReference type="GO" id="GO:0004497">
    <property type="term" value="F:monooxygenase activity"/>
    <property type="evidence" value="ECO:0007669"/>
    <property type="project" value="UniProtKB-KW"/>
</dbReference>
<protein>
    <submittedName>
        <fullName evidence="8">SidA/IucD/PvdA family monooxygenase</fullName>
    </submittedName>
</protein>